<sequence length="1084" mass="118247">MASPPLDAQDIGPSLFSTAPSTPEPDAHAPQPSTSREAFPPGHYIVHTTASPPTSSCLAPQTLRKSVSVDSFVQYARDESSSAAGTRQSRVNTGSALDPPRNLVFGISDGLRRERERARSERSRAASVSTTLSGDDYEESVGGDAEPSDLLHSSPTGFRPQPPIKAHEQPEIFATSVQLPLPSRTPTLSTTSSTSSTSVTTTSSTQEDVPRLRATTSMQSMPRRGTVPTIPTSGAGRTRSGSLGVYNSPAVSGVRMVINTQLSSCDEALTIAVVGTPGCGKSVAIRKGLKSCSLGEPLTFSAPSGTRSWSRYSQRIGRTSNHKSVPDAHLYVIEIDISASPIDPPALHAVAWPDGTPRVDGVIICYDVSDEASFAPVISLLRGYRDMKLPVIVLACKDDLQPQVDSTSAAVITFQLDTGLIEVTSTTEAGKSRIRRTFEWLLKSIFRARSPSGVDDGRNPASPDFLPRPSWETPRTGTPTVTTTPTASSSMSSMRTVAQAQAIPRHSPTTSLRKPSSRTSDVSSSPVLARASHDIPPAEPRASQERRTESSRETNYKGLSTDSFDHVGSDVINGSDDHPEEPKEEKESQSRPAQWASLDDLLDKLIFLAVSGDDPAFITHFLLTYRRFATPRSVILAMQKRMRQLDNPSGDPMFACFAQMRICSLLDQWIREYPHDFAVPNTAGALNALTKSIVSKTYLLHYGSEFLPFTEMLASLHDRDNTWALKPEDTGVDSEGSSDEEEAASEIESTTTKPPTPIPALQTSPSQHGVPRARKPSLPLAGLGSRNGPSSPPDSSHSPPTKQLLAQLVKVAQTINATDSEEIARQITLAQAQSFLAIEPRHWLHFTFTPSNKDPNVDTIGAYNAQAERLGQWVVSLILCHDRPSKRARQIEKFVDIAQKLRAHNNYSALRAFVAGINNSTFPGDDSHERFKTNAPEQAKNLSSWDVLLRTHASHRAYRLALRNSRGAVIPALEVHMNDLIRAHEGNKDSDSNDPTKIHWGKYHLVGRLVGTPTACQAQCRASHEYHFEEKPSIKKLVFETPVMDEEFQKSRIAPPDFDVDDNFRPAPSEAPKDVALLRKLFFW</sequence>
<feature type="region of interest" description="Disordered" evidence="3">
    <location>
        <begin position="1"/>
        <end position="58"/>
    </location>
</feature>
<evidence type="ECO:0000259" key="4">
    <source>
        <dbReference type="PROSITE" id="PS50009"/>
    </source>
</evidence>
<dbReference type="SMART" id="SM00147">
    <property type="entry name" value="RasGEF"/>
    <property type="match status" value="1"/>
</dbReference>
<feature type="compositionally biased region" description="Low complexity" evidence="3">
    <location>
        <begin position="473"/>
        <end position="498"/>
    </location>
</feature>
<dbReference type="PANTHER" id="PTHR23113:SF348">
    <property type="entry name" value="GUANYL-NUCLEOTIDE EXCHANGE FACTOR RASGEF, PUTATIVE (AFU_ORTHOLOGUE AFUA_1G04700)-RELATED"/>
    <property type="match status" value="1"/>
</dbReference>
<dbReference type="InterPro" id="IPR008937">
    <property type="entry name" value="Ras-like_GEF"/>
</dbReference>
<dbReference type="PROSITE" id="PS50009">
    <property type="entry name" value="RASGEF_CAT"/>
    <property type="match status" value="1"/>
</dbReference>
<evidence type="ECO:0000256" key="1">
    <source>
        <dbReference type="ARBA" id="ARBA00022658"/>
    </source>
</evidence>
<dbReference type="InterPro" id="IPR027417">
    <property type="entry name" value="P-loop_NTPase"/>
</dbReference>
<evidence type="ECO:0000256" key="3">
    <source>
        <dbReference type="SAM" id="MobiDB-lite"/>
    </source>
</evidence>
<dbReference type="EMBL" id="JASNQZ010000011">
    <property type="protein sequence ID" value="KAL0951160.1"/>
    <property type="molecule type" value="Genomic_DNA"/>
</dbReference>
<evidence type="ECO:0000259" key="5">
    <source>
        <dbReference type="PROSITE" id="PS50212"/>
    </source>
</evidence>
<keyword evidence="7" id="KW-1185">Reference proteome</keyword>
<evidence type="ECO:0000313" key="7">
    <source>
        <dbReference type="Proteomes" id="UP001556367"/>
    </source>
</evidence>
<organism evidence="6 7">
    <name type="scientific">Hohenbuehelia grisea</name>
    <dbReference type="NCBI Taxonomy" id="104357"/>
    <lineage>
        <taxon>Eukaryota</taxon>
        <taxon>Fungi</taxon>
        <taxon>Dikarya</taxon>
        <taxon>Basidiomycota</taxon>
        <taxon>Agaricomycotina</taxon>
        <taxon>Agaricomycetes</taxon>
        <taxon>Agaricomycetidae</taxon>
        <taxon>Agaricales</taxon>
        <taxon>Pleurotineae</taxon>
        <taxon>Pleurotaceae</taxon>
        <taxon>Hohenbuehelia</taxon>
    </lineage>
</organism>
<dbReference type="PANTHER" id="PTHR23113">
    <property type="entry name" value="GUANINE NUCLEOTIDE EXCHANGE FACTOR"/>
    <property type="match status" value="1"/>
</dbReference>
<dbReference type="SUPFAM" id="SSF48366">
    <property type="entry name" value="Ras GEF"/>
    <property type="match status" value="1"/>
</dbReference>
<keyword evidence="1 2" id="KW-0344">Guanine-nucleotide releasing factor</keyword>
<dbReference type="Pfam" id="PF00618">
    <property type="entry name" value="RasGEF_N"/>
    <property type="match status" value="1"/>
</dbReference>
<feature type="region of interest" description="Disordered" evidence="3">
    <location>
        <begin position="176"/>
        <end position="241"/>
    </location>
</feature>
<feature type="compositionally biased region" description="Low complexity" evidence="3">
    <location>
        <begin position="179"/>
        <end position="205"/>
    </location>
</feature>
<reference evidence="7" key="1">
    <citation type="submission" date="2024-06" db="EMBL/GenBank/DDBJ databases">
        <title>Multi-omics analyses provide insights into the biosynthesis of the anticancer antibiotic pleurotin in Hohenbuehelia grisea.</title>
        <authorList>
            <person name="Weaver J.A."/>
            <person name="Alberti F."/>
        </authorList>
    </citation>
    <scope>NUCLEOTIDE SEQUENCE [LARGE SCALE GENOMIC DNA]</scope>
    <source>
        <strain evidence="7">T-177</strain>
    </source>
</reference>
<gene>
    <name evidence="6" type="ORF">HGRIS_007892</name>
</gene>
<feature type="compositionally biased region" description="Polar residues" evidence="3">
    <location>
        <begin position="48"/>
        <end position="58"/>
    </location>
</feature>
<feature type="region of interest" description="Disordered" evidence="3">
    <location>
        <begin position="76"/>
        <end position="164"/>
    </location>
</feature>
<dbReference type="PROSITE" id="PS50212">
    <property type="entry name" value="RASGEF_NTER"/>
    <property type="match status" value="1"/>
</dbReference>
<dbReference type="Gene3D" id="1.20.870.10">
    <property type="entry name" value="Son of sevenless (SoS) protein Chain: S domain 1"/>
    <property type="match status" value="1"/>
</dbReference>
<evidence type="ECO:0008006" key="8">
    <source>
        <dbReference type="Google" id="ProtNLM"/>
    </source>
</evidence>
<dbReference type="InterPro" id="IPR036964">
    <property type="entry name" value="RASGEF_cat_dom_sf"/>
</dbReference>
<evidence type="ECO:0000256" key="2">
    <source>
        <dbReference type="PROSITE-ProRule" id="PRU00168"/>
    </source>
</evidence>
<feature type="domain" description="Ras-GEF" evidence="4">
    <location>
        <begin position="819"/>
        <end position="1057"/>
    </location>
</feature>
<feature type="compositionally biased region" description="Basic and acidic residues" evidence="3">
    <location>
        <begin position="575"/>
        <end position="589"/>
    </location>
</feature>
<dbReference type="Pfam" id="PF00617">
    <property type="entry name" value="RasGEF"/>
    <property type="match status" value="1"/>
</dbReference>
<dbReference type="InterPro" id="IPR023578">
    <property type="entry name" value="Ras_GEF_dom_sf"/>
</dbReference>
<feature type="compositionally biased region" description="Polar residues" evidence="3">
    <location>
        <begin position="81"/>
        <end position="95"/>
    </location>
</feature>
<feature type="region of interest" description="Disordered" evidence="3">
    <location>
        <begin position="451"/>
        <end position="594"/>
    </location>
</feature>
<feature type="region of interest" description="Disordered" evidence="3">
    <location>
        <begin position="724"/>
        <end position="801"/>
    </location>
</feature>
<proteinExistence type="predicted"/>
<accession>A0ABR3J7M2</accession>
<dbReference type="CDD" id="cd06224">
    <property type="entry name" value="REM"/>
    <property type="match status" value="1"/>
</dbReference>
<feature type="domain" description="N-terminal Ras-GEF" evidence="5">
    <location>
        <begin position="589"/>
        <end position="714"/>
    </location>
</feature>
<dbReference type="InterPro" id="IPR001895">
    <property type="entry name" value="RASGEF_cat_dom"/>
</dbReference>
<feature type="compositionally biased region" description="Acidic residues" evidence="3">
    <location>
        <begin position="730"/>
        <end position="745"/>
    </location>
</feature>
<feature type="compositionally biased region" description="Basic and acidic residues" evidence="3">
    <location>
        <begin position="542"/>
        <end position="555"/>
    </location>
</feature>
<dbReference type="Proteomes" id="UP001556367">
    <property type="component" value="Unassembled WGS sequence"/>
</dbReference>
<name>A0ABR3J7M2_9AGAR</name>
<dbReference type="CDD" id="cd00882">
    <property type="entry name" value="Ras_like_GTPase"/>
    <property type="match status" value="1"/>
</dbReference>
<dbReference type="Gene3D" id="1.10.840.10">
    <property type="entry name" value="Ras guanine-nucleotide exchange factors catalytic domain"/>
    <property type="match status" value="1"/>
</dbReference>
<protein>
    <recommendedName>
        <fullName evidence="8">Ras GEF</fullName>
    </recommendedName>
</protein>
<dbReference type="InterPro" id="IPR000651">
    <property type="entry name" value="Ras-like_Gua-exchang_fac_N"/>
</dbReference>
<dbReference type="SUPFAM" id="SSF52540">
    <property type="entry name" value="P-loop containing nucleoside triphosphate hydrolases"/>
    <property type="match status" value="1"/>
</dbReference>
<comment type="caution">
    <text evidence="6">The sequence shown here is derived from an EMBL/GenBank/DDBJ whole genome shotgun (WGS) entry which is preliminary data.</text>
</comment>
<dbReference type="Gene3D" id="3.40.50.300">
    <property type="entry name" value="P-loop containing nucleotide triphosphate hydrolases"/>
    <property type="match status" value="1"/>
</dbReference>
<feature type="compositionally biased region" description="Basic and acidic residues" evidence="3">
    <location>
        <begin position="110"/>
        <end position="124"/>
    </location>
</feature>
<evidence type="ECO:0000313" key="6">
    <source>
        <dbReference type="EMBL" id="KAL0951160.1"/>
    </source>
</evidence>